<dbReference type="AlphaFoldDB" id="A0A0C9ZL16"/>
<evidence type="ECO:0000313" key="1">
    <source>
        <dbReference type="EMBL" id="KIK26664.1"/>
    </source>
</evidence>
<dbReference type="HOGENOM" id="CLU_2655416_0_0_1"/>
<reference evidence="2" key="2">
    <citation type="submission" date="2015-01" db="EMBL/GenBank/DDBJ databases">
        <title>Evolutionary Origins and Diversification of the Mycorrhizal Mutualists.</title>
        <authorList>
            <consortium name="DOE Joint Genome Institute"/>
            <consortium name="Mycorrhizal Genomics Consortium"/>
            <person name="Kohler A."/>
            <person name="Kuo A."/>
            <person name="Nagy L.G."/>
            <person name="Floudas D."/>
            <person name="Copeland A."/>
            <person name="Barry K.W."/>
            <person name="Cichocki N."/>
            <person name="Veneault-Fourrey C."/>
            <person name="LaButti K."/>
            <person name="Lindquist E.A."/>
            <person name="Lipzen A."/>
            <person name="Lundell T."/>
            <person name="Morin E."/>
            <person name="Murat C."/>
            <person name="Riley R."/>
            <person name="Ohm R."/>
            <person name="Sun H."/>
            <person name="Tunlid A."/>
            <person name="Henrissat B."/>
            <person name="Grigoriev I.V."/>
            <person name="Hibbett D.S."/>
            <person name="Martin F."/>
        </authorList>
    </citation>
    <scope>NUCLEOTIDE SEQUENCE [LARGE SCALE GENOMIC DNA]</scope>
    <source>
        <strain evidence="2">441</strain>
    </source>
</reference>
<dbReference type="EMBL" id="KN833700">
    <property type="protein sequence ID" value="KIK26664.1"/>
    <property type="molecule type" value="Genomic_DNA"/>
</dbReference>
<name>A0A0C9ZL16_9AGAM</name>
<evidence type="ECO:0000313" key="2">
    <source>
        <dbReference type="Proteomes" id="UP000054018"/>
    </source>
</evidence>
<organism evidence="1 2">
    <name type="scientific">Pisolithus microcarpus 441</name>
    <dbReference type="NCBI Taxonomy" id="765257"/>
    <lineage>
        <taxon>Eukaryota</taxon>
        <taxon>Fungi</taxon>
        <taxon>Dikarya</taxon>
        <taxon>Basidiomycota</taxon>
        <taxon>Agaricomycotina</taxon>
        <taxon>Agaricomycetes</taxon>
        <taxon>Agaricomycetidae</taxon>
        <taxon>Boletales</taxon>
        <taxon>Sclerodermatineae</taxon>
        <taxon>Pisolithaceae</taxon>
        <taxon>Pisolithus</taxon>
    </lineage>
</organism>
<protein>
    <submittedName>
        <fullName evidence="1">Uncharacterized protein</fullName>
    </submittedName>
</protein>
<proteinExistence type="predicted"/>
<accession>A0A0C9ZL16</accession>
<dbReference type="Proteomes" id="UP000054018">
    <property type="component" value="Unassembled WGS sequence"/>
</dbReference>
<keyword evidence="2" id="KW-1185">Reference proteome</keyword>
<sequence>MHRSEISPNHVYLCNRGARCVSADSRGHPAESGIPRGRRLGKPAWLWTRECPRSLLASCRIEGEALCQVFVGICAA</sequence>
<reference evidence="1 2" key="1">
    <citation type="submission" date="2014-04" db="EMBL/GenBank/DDBJ databases">
        <authorList>
            <consortium name="DOE Joint Genome Institute"/>
            <person name="Kuo A."/>
            <person name="Kohler A."/>
            <person name="Costa M.D."/>
            <person name="Nagy L.G."/>
            <person name="Floudas D."/>
            <person name="Copeland A."/>
            <person name="Barry K.W."/>
            <person name="Cichocki N."/>
            <person name="Veneault-Fourrey C."/>
            <person name="LaButti K."/>
            <person name="Lindquist E.A."/>
            <person name="Lipzen A."/>
            <person name="Lundell T."/>
            <person name="Morin E."/>
            <person name="Murat C."/>
            <person name="Sun H."/>
            <person name="Tunlid A."/>
            <person name="Henrissat B."/>
            <person name="Grigoriev I.V."/>
            <person name="Hibbett D.S."/>
            <person name="Martin F."/>
            <person name="Nordberg H.P."/>
            <person name="Cantor M.N."/>
            <person name="Hua S.X."/>
        </authorList>
    </citation>
    <scope>NUCLEOTIDE SEQUENCE [LARGE SCALE GENOMIC DNA]</scope>
    <source>
        <strain evidence="1 2">441</strain>
    </source>
</reference>
<gene>
    <name evidence="1" type="ORF">PISMIDRAFT_242599</name>
</gene>